<keyword evidence="5" id="KW-1185">Reference proteome</keyword>
<gene>
    <name evidence="4" type="ORF">GSI_01686</name>
</gene>
<sequence length="933" mass="101821">MFHIVIPVYPTAAVASVLDVRLVEGTEILEQGGVEAGYSFQACPMTSTRDTESEETWTPCVAPTNVLPRGRLQHRREISYKYALGLLAAQFPFALPRLGSQQQTSDDFHLASYGRRIYDEGDFTGARRPPYQHQAETLRMDTSHQSELERKDVHYQTELERKEKEHQAYVEKMEQECAELKSSVRLNRYVWDSFSRQNKEFESMLYPFLDPETRRIKFPLVTFPSCACGAQPSLPHLLLLLPSSLVGRLSCILTPRAVDITRTTHLVPLHTSVTARSARYAYSLSPYADMHSDKNIPSHPHVVRSFSTSLMPSVAVTTSNRHRGQISGLAGSYHALATERPDLTTQFSVYERTSLRLGAPLPRGDGAHSGAFWCAPTAFTHNLDASMRGHYFGPLFLGSILHGYSLCARKYRVTEATCSSSVFNDNVVYADRLHVVLLPCPMEFPEWHQYSQVSSRRTTSGPSSASTSGASSGILSSASGTSSLNVAGPSDDQHYAIAAVPNQLPVVPAAEASVAVQGPRAAIDAPVVAEFHDPAQAPIVPEGGFVQGGVYGRFALVASLFGTLTRCIVEALAVVVYLLKFPFILFLVVYLSLLFLGYVVDTASESLAPVCNLFPRISICRVTAVADGLSATFGNIGRKATTDAHYVDFPGLMALQSRTLDQLLAHSTAGSQLALNVKHAELAVKDLGIIVKASNLTSKDTLTHALEEFAQDAKDAGRDLQQLSAKLYGIVDTVLAFDDYALRSMTSAQASGVDAAETAASMFRSTMTVLASEVAQVILHATAVASTLDTLDEKLAVIRSLSVQEMVLTQTALGSVLSDLWTILGGNKDKVHRLAHQVEILGNVDWYRMLAVSHVTATTETLLSIEAELSELRNKLSAPELTGNAIPIEVHITSIERSVRRIKEEKLKTRDLGRHGKDRPNAIPLSQSLLGDV</sequence>
<organism evidence="4 5">
    <name type="scientific">Ganoderma sinense ZZ0214-1</name>
    <dbReference type="NCBI Taxonomy" id="1077348"/>
    <lineage>
        <taxon>Eukaryota</taxon>
        <taxon>Fungi</taxon>
        <taxon>Dikarya</taxon>
        <taxon>Basidiomycota</taxon>
        <taxon>Agaricomycotina</taxon>
        <taxon>Agaricomycetes</taxon>
        <taxon>Polyporales</taxon>
        <taxon>Polyporaceae</taxon>
        <taxon>Ganoderma</taxon>
    </lineage>
</organism>
<dbReference type="OrthoDB" id="4179406at2759"/>
<evidence type="ECO:0000256" key="1">
    <source>
        <dbReference type="SAM" id="Coils"/>
    </source>
</evidence>
<evidence type="ECO:0000313" key="5">
    <source>
        <dbReference type="Proteomes" id="UP000230002"/>
    </source>
</evidence>
<comment type="caution">
    <text evidence="4">The sequence shown here is derived from an EMBL/GenBank/DDBJ whole genome shotgun (WGS) entry which is preliminary data.</text>
</comment>
<keyword evidence="1" id="KW-0175">Coiled coil</keyword>
<feature type="coiled-coil region" evidence="1">
    <location>
        <begin position="145"/>
        <end position="183"/>
    </location>
</feature>
<feature type="compositionally biased region" description="Basic and acidic residues" evidence="2">
    <location>
        <begin position="910"/>
        <end position="920"/>
    </location>
</feature>
<feature type="region of interest" description="Disordered" evidence="2">
    <location>
        <begin position="455"/>
        <end position="474"/>
    </location>
</feature>
<proteinExistence type="predicted"/>
<feature type="transmembrane region" description="Helical" evidence="3">
    <location>
        <begin position="581"/>
        <end position="600"/>
    </location>
</feature>
<protein>
    <submittedName>
        <fullName evidence="4">Uncharacterized protein</fullName>
    </submittedName>
</protein>
<evidence type="ECO:0000313" key="4">
    <source>
        <dbReference type="EMBL" id="PIL36026.1"/>
    </source>
</evidence>
<feature type="compositionally biased region" description="Polar residues" evidence="2">
    <location>
        <begin position="924"/>
        <end position="933"/>
    </location>
</feature>
<evidence type="ECO:0000256" key="2">
    <source>
        <dbReference type="SAM" id="MobiDB-lite"/>
    </source>
</evidence>
<dbReference type="Proteomes" id="UP000230002">
    <property type="component" value="Unassembled WGS sequence"/>
</dbReference>
<keyword evidence="3" id="KW-1133">Transmembrane helix</keyword>
<name>A0A2G8SQI1_9APHY</name>
<feature type="region of interest" description="Disordered" evidence="2">
    <location>
        <begin position="910"/>
        <end position="933"/>
    </location>
</feature>
<dbReference type="AlphaFoldDB" id="A0A2G8SQI1"/>
<dbReference type="EMBL" id="AYKW01000002">
    <property type="protein sequence ID" value="PIL36026.1"/>
    <property type="molecule type" value="Genomic_DNA"/>
</dbReference>
<keyword evidence="3" id="KW-0472">Membrane</keyword>
<reference evidence="4 5" key="1">
    <citation type="journal article" date="2015" name="Sci. Rep.">
        <title>Chromosome-level genome map provides insights into diverse defense mechanisms in the medicinal fungus Ganoderma sinense.</title>
        <authorList>
            <person name="Zhu Y."/>
            <person name="Xu J."/>
            <person name="Sun C."/>
            <person name="Zhou S."/>
            <person name="Xu H."/>
            <person name="Nelson D.R."/>
            <person name="Qian J."/>
            <person name="Song J."/>
            <person name="Luo H."/>
            <person name="Xiang L."/>
            <person name="Li Y."/>
            <person name="Xu Z."/>
            <person name="Ji A."/>
            <person name="Wang L."/>
            <person name="Lu S."/>
            <person name="Hayward A."/>
            <person name="Sun W."/>
            <person name="Li X."/>
            <person name="Schwartz D.C."/>
            <person name="Wang Y."/>
            <person name="Chen S."/>
        </authorList>
    </citation>
    <scope>NUCLEOTIDE SEQUENCE [LARGE SCALE GENOMIC DNA]</scope>
    <source>
        <strain evidence="4 5">ZZ0214-1</strain>
    </source>
</reference>
<accession>A0A2G8SQI1</accession>
<keyword evidence="3" id="KW-0812">Transmembrane</keyword>
<feature type="transmembrane region" description="Helical" evidence="3">
    <location>
        <begin position="550"/>
        <end position="569"/>
    </location>
</feature>
<dbReference type="STRING" id="1077348.A0A2G8SQI1"/>
<evidence type="ECO:0000256" key="3">
    <source>
        <dbReference type="SAM" id="Phobius"/>
    </source>
</evidence>